<evidence type="ECO:0000256" key="8">
    <source>
        <dbReference type="HAMAP-Rule" id="MF_00169"/>
    </source>
</evidence>
<keyword evidence="6 8" id="KW-0057">Aromatic amino acid biosynthesis</keyword>
<keyword evidence="7 8" id="KW-0456">Lyase</keyword>
<evidence type="ECO:0000313" key="12">
    <source>
        <dbReference type="EMBL" id="SHI75101.1"/>
    </source>
</evidence>
<feature type="binding site" evidence="8 10">
    <location>
        <position position="81"/>
    </location>
    <ligand>
        <name>substrate</name>
    </ligand>
</feature>
<feature type="active site" description="Proton acceptor" evidence="8 9">
    <location>
        <position position="24"/>
    </location>
</feature>
<evidence type="ECO:0000256" key="2">
    <source>
        <dbReference type="ARBA" id="ARBA00004902"/>
    </source>
</evidence>
<comment type="function">
    <text evidence="8">Catalyzes a trans-dehydration via an enolate intermediate.</text>
</comment>
<comment type="similarity">
    <text evidence="3 8">Belongs to the type-II 3-dehydroquinase family.</text>
</comment>
<comment type="subunit">
    <text evidence="4 8">Homododecamer.</text>
</comment>
<proteinExistence type="inferred from homology"/>
<dbReference type="PANTHER" id="PTHR21272:SF3">
    <property type="entry name" value="CATABOLIC 3-DEHYDROQUINASE"/>
    <property type="match status" value="1"/>
</dbReference>
<dbReference type="UniPathway" id="UPA00053">
    <property type="reaction ID" value="UER00086"/>
</dbReference>
<evidence type="ECO:0000256" key="7">
    <source>
        <dbReference type="ARBA" id="ARBA00023239"/>
    </source>
</evidence>
<comment type="pathway">
    <text evidence="2 8">Metabolic intermediate biosynthesis; chorismate biosynthesis; chorismate from D-erythrose 4-phosphate and phosphoenolpyruvate: step 3/7.</text>
</comment>
<keyword evidence="8" id="KW-0028">Amino-acid biosynthesis</keyword>
<evidence type="ECO:0000256" key="10">
    <source>
        <dbReference type="PIRSR" id="PIRSR001399-2"/>
    </source>
</evidence>
<dbReference type="NCBIfam" id="NF003805">
    <property type="entry name" value="PRK05395.1-2"/>
    <property type="match status" value="1"/>
</dbReference>
<sequence>MHKKILLINGPNLNMLGKREKEHYGHFTLEDAIGEARRTAGLYGFTVEDFQSNHEGSLIDKIHSSLGAFDGLIINAGAFTHYSYALLDALKLCSFPCVELHISDIHVREEFRKISVIRPACSGQISGLGIKSYHYAIIQCIGLIDGSLQEVRDGRTDGIYHEKEKNHES</sequence>
<dbReference type="HAMAP" id="MF_00169">
    <property type="entry name" value="AroQ"/>
    <property type="match status" value="1"/>
</dbReference>
<comment type="catalytic activity">
    <reaction evidence="1 8">
        <text>3-dehydroquinate = 3-dehydroshikimate + H2O</text>
        <dbReference type="Rhea" id="RHEA:21096"/>
        <dbReference type="ChEBI" id="CHEBI:15377"/>
        <dbReference type="ChEBI" id="CHEBI:16630"/>
        <dbReference type="ChEBI" id="CHEBI:32364"/>
        <dbReference type="EC" id="4.2.1.10"/>
    </reaction>
</comment>
<dbReference type="Proteomes" id="UP000184342">
    <property type="component" value="Unassembled WGS sequence"/>
</dbReference>
<dbReference type="OrthoDB" id="9790793at2"/>
<feature type="active site" description="Proton donor" evidence="8 9">
    <location>
        <position position="101"/>
    </location>
</feature>
<dbReference type="NCBIfam" id="NF003807">
    <property type="entry name" value="PRK05395.1-4"/>
    <property type="match status" value="1"/>
</dbReference>
<dbReference type="Pfam" id="PF01220">
    <property type="entry name" value="DHquinase_II"/>
    <property type="match status" value="1"/>
</dbReference>
<gene>
    <name evidence="8" type="primary">aroQ</name>
    <name evidence="12" type="ORF">SAMN02745691_00770</name>
</gene>
<evidence type="ECO:0000256" key="11">
    <source>
        <dbReference type="PIRSR" id="PIRSR001399-3"/>
    </source>
</evidence>
<keyword evidence="13" id="KW-1185">Reference proteome</keyword>
<dbReference type="CDD" id="cd00466">
    <property type="entry name" value="DHQase_II"/>
    <property type="match status" value="1"/>
</dbReference>
<dbReference type="PROSITE" id="PS01029">
    <property type="entry name" value="DEHYDROQUINASE_II"/>
    <property type="match status" value="1"/>
</dbReference>
<feature type="binding site" evidence="8 10">
    <location>
        <position position="88"/>
    </location>
    <ligand>
        <name>substrate</name>
    </ligand>
</feature>
<dbReference type="InterPro" id="IPR001874">
    <property type="entry name" value="DHquinase_II"/>
</dbReference>
<evidence type="ECO:0000256" key="5">
    <source>
        <dbReference type="ARBA" id="ARBA00012060"/>
    </source>
</evidence>
<protein>
    <recommendedName>
        <fullName evidence="5 8">3-dehydroquinate dehydratase</fullName>
        <shortName evidence="8">3-dehydroquinase</shortName>
        <ecNumber evidence="5 8">4.2.1.10</ecNumber>
    </recommendedName>
    <alternativeName>
        <fullName evidence="8">Type II DHQase</fullName>
    </alternativeName>
</protein>
<dbReference type="NCBIfam" id="TIGR01088">
    <property type="entry name" value="aroQ"/>
    <property type="match status" value="1"/>
</dbReference>
<evidence type="ECO:0000313" key="13">
    <source>
        <dbReference type="Proteomes" id="UP000184342"/>
    </source>
</evidence>
<dbReference type="GO" id="GO:0019631">
    <property type="term" value="P:quinate catabolic process"/>
    <property type="evidence" value="ECO:0007669"/>
    <property type="project" value="TreeGrafter"/>
</dbReference>
<dbReference type="GO" id="GO:0009423">
    <property type="term" value="P:chorismate biosynthetic process"/>
    <property type="evidence" value="ECO:0007669"/>
    <property type="project" value="UniProtKB-UniRule"/>
</dbReference>
<dbReference type="SUPFAM" id="SSF52304">
    <property type="entry name" value="Type II 3-dehydroquinate dehydratase"/>
    <property type="match status" value="1"/>
</dbReference>
<organism evidence="12 13">
    <name type="scientific">Parasporobacterium paucivorans DSM 15970</name>
    <dbReference type="NCBI Taxonomy" id="1122934"/>
    <lineage>
        <taxon>Bacteria</taxon>
        <taxon>Bacillati</taxon>
        <taxon>Bacillota</taxon>
        <taxon>Clostridia</taxon>
        <taxon>Lachnospirales</taxon>
        <taxon>Lachnospiraceae</taxon>
        <taxon>Parasporobacterium</taxon>
    </lineage>
</organism>
<feature type="binding site" evidence="8 10">
    <location>
        <position position="75"/>
    </location>
    <ligand>
        <name>substrate</name>
    </ligand>
</feature>
<dbReference type="Gene3D" id="3.40.50.9100">
    <property type="entry name" value="Dehydroquinase, class II"/>
    <property type="match status" value="1"/>
</dbReference>
<dbReference type="RefSeq" id="WP_073993041.1">
    <property type="nucleotide sequence ID" value="NZ_FQYT01000006.1"/>
</dbReference>
<dbReference type="GO" id="GO:0009073">
    <property type="term" value="P:aromatic amino acid family biosynthetic process"/>
    <property type="evidence" value="ECO:0007669"/>
    <property type="project" value="UniProtKB-KW"/>
</dbReference>
<dbReference type="EMBL" id="FQYT01000006">
    <property type="protein sequence ID" value="SHI75101.1"/>
    <property type="molecule type" value="Genomic_DNA"/>
</dbReference>
<dbReference type="AlphaFoldDB" id="A0A1M6DPG4"/>
<name>A0A1M6DPG4_9FIRM</name>
<dbReference type="STRING" id="1122934.SAMN02745691_00770"/>
<feature type="binding site" evidence="8 10">
    <location>
        <position position="112"/>
    </location>
    <ligand>
        <name>substrate</name>
    </ligand>
</feature>
<dbReference type="GO" id="GO:0008652">
    <property type="term" value="P:amino acid biosynthetic process"/>
    <property type="evidence" value="ECO:0007669"/>
    <property type="project" value="UniProtKB-KW"/>
</dbReference>
<dbReference type="PANTHER" id="PTHR21272">
    <property type="entry name" value="CATABOLIC 3-DEHYDROQUINASE"/>
    <property type="match status" value="1"/>
</dbReference>
<evidence type="ECO:0000256" key="6">
    <source>
        <dbReference type="ARBA" id="ARBA00023141"/>
    </source>
</evidence>
<feature type="binding site" evidence="8 10">
    <location>
        <begin position="102"/>
        <end position="103"/>
    </location>
    <ligand>
        <name>substrate</name>
    </ligand>
</feature>
<evidence type="ECO:0000256" key="1">
    <source>
        <dbReference type="ARBA" id="ARBA00001864"/>
    </source>
</evidence>
<reference evidence="12 13" key="1">
    <citation type="submission" date="2016-11" db="EMBL/GenBank/DDBJ databases">
        <authorList>
            <person name="Jaros S."/>
            <person name="Januszkiewicz K."/>
            <person name="Wedrychowicz H."/>
        </authorList>
    </citation>
    <scope>NUCLEOTIDE SEQUENCE [LARGE SCALE GENOMIC DNA]</scope>
    <source>
        <strain evidence="12 13">DSM 15970</strain>
    </source>
</reference>
<dbReference type="InterPro" id="IPR018509">
    <property type="entry name" value="DHquinase_II_CS"/>
</dbReference>
<evidence type="ECO:0000256" key="3">
    <source>
        <dbReference type="ARBA" id="ARBA00011037"/>
    </source>
</evidence>
<evidence type="ECO:0000256" key="4">
    <source>
        <dbReference type="ARBA" id="ARBA00011193"/>
    </source>
</evidence>
<dbReference type="PIRSF" id="PIRSF001399">
    <property type="entry name" value="DHquinase_II"/>
    <property type="match status" value="1"/>
</dbReference>
<accession>A0A1M6DPG4</accession>
<feature type="site" description="Transition state stabilizer" evidence="8 11">
    <location>
        <position position="19"/>
    </location>
</feature>
<dbReference type="EC" id="4.2.1.10" evidence="5 8"/>
<dbReference type="InterPro" id="IPR036441">
    <property type="entry name" value="DHquinase_II_sf"/>
</dbReference>
<evidence type="ECO:0000256" key="9">
    <source>
        <dbReference type="PIRSR" id="PIRSR001399-1"/>
    </source>
</evidence>
<dbReference type="GO" id="GO:0003855">
    <property type="term" value="F:3-dehydroquinate dehydratase activity"/>
    <property type="evidence" value="ECO:0007669"/>
    <property type="project" value="UniProtKB-UniRule"/>
</dbReference>